<keyword evidence="3 6" id="KW-0547">Nucleotide-binding</keyword>
<gene>
    <name evidence="6" type="primary">ackA</name>
    <name evidence="8" type="ORF">F7231_25090</name>
</gene>
<protein>
    <recommendedName>
        <fullName evidence="6">Acetate kinase</fullName>
        <ecNumber evidence="6">2.7.2.1</ecNumber>
    </recommendedName>
    <alternativeName>
        <fullName evidence="6">Acetokinase</fullName>
    </alternativeName>
</protein>
<dbReference type="PANTHER" id="PTHR21060">
    <property type="entry name" value="ACETATE KINASE"/>
    <property type="match status" value="1"/>
</dbReference>
<comment type="cofactor">
    <cofactor evidence="6">
        <name>Mg(2+)</name>
        <dbReference type="ChEBI" id="CHEBI:18420"/>
    </cofactor>
    <cofactor evidence="6">
        <name>Mn(2+)</name>
        <dbReference type="ChEBI" id="CHEBI:29035"/>
    </cofactor>
    <text evidence="6">Mg(2+). Can also accept Mn(2+).</text>
</comment>
<keyword evidence="6" id="KW-0963">Cytoplasm</keyword>
<name>A0ABX0QRT1_9BACT</name>
<reference evidence="9" key="1">
    <citation type="submission" date="2019-09" db="EMBL/GenBank/DDBJ databases">
        <authorList>
            <person name="Jung D.-H."/>
        </authorList>
    </citation>
    <scope>NUCLEOTIDE SEQUENCE [LARGE SCALE GENOMIC DNA]</scope>
    <source>
        <strain evidence="9">JA-25</strain>
    </source>
</reference>
<feature type="binding site" evidence="6">
    <location>
        <position position="391"/>
    </location>
    <ligand>
        <name>Mg(2+)</name>
        <dbReference type="ChEBI" id="CHEBI:18420"/>
    </ligand>
</feature>
<keyword evidence="2 6" id="KW-0808">Transferase</keyword>
<comment type="similarity">
    <text evidence="1 6 7">Belongs to the acetokinase family.</text>
</comment>
<feature type="binding site" evidence="6">
    <location>
        <begin position="293"/>
        <end position="295"/>
    </location>
    <ligand>
        <name>ATP</name>
        <dbReference type="ChEBI" id="CHEBI:30616"/>
    </ligand>
</feature>
<dbReference type="InterPro" id="IPR023865">
    <property type="entry name" value="Aliphatic_acid_kinase_CS"/>
</dbReference>
<dbReference type="Proteomes" id="UP000606008">
    <property type="component" value="Unassembled WGS sequence"/>
</dbReference>
<keyword evidence="6" id="KW-0479">Metal-binding</keyword>
<dbReference type="HAMAP" id="MF_00020">
    <property type="entry name" value="Acetate_kinase"/>
    <property type="match status" value="1"/>
</dbReference>
<dbReference type="InterPro" id="IPR004372">
    <property type="entry name" value="Ac/propionate_kinase"/>
</dbReference>
<dbReference type="PRINTS" id="PR00471">
    <property type="entry name" value="ACETATEKNASE"/>
</dbReference>
<comment type="subunit">
    <text evidence="6">Homodimer.</text>
</comment>
<proteinExistence type="inferred from homology"/>
<feature type="binding site" evidence="6">
    <location>
        <begin position="340"/>
        <end position="344"/>
    </location>
    <ligand>
        <name>ATP</name>
        <dbReference type="ChEBI" id="CHEBI:30616"/>
    </ligand>
</feature>
<keyword evidence="4 6" id="KW-0418">Kinase</keyword>
<evidence type="ECO:0000256" key="1">
    <source>
        <dbReference type="ARBA" id="ARBA00008748"/>
    </source>
</evidence>
<feature type="site" description="Transition state stabilizer" evidence="6">
    <location>
        <position position="251"/>
    </location>
</feature>
<evidence type="ECO:0000256" key="7">
    <source>
        <dbReference type="RuleBase" id="RU003835"/>
    </source>
</evidence>
<dbReference type="PROSITE" id="PS01075">
    <property type="entry name" value="ACETATE_KINASE_1"/>
    <property type="match status" value="1"/>
</dbReference>
<dbReference type="Gene3D" id="3.30.420.40">
    <property type="match status" value="2"/>
</dbReference>
<evidence type="ECO:0000256" key="4">
    <source>
        <dbReference type="ARBA" id="ARBA00022777"/>
    </source>
</evidence>
<comment type="caution">
    <text evidence="8">The sequence shown here is derived from an EMBL/GenBank/DDBJ whole genome shotgun (WGS) entry which is preliminary data.</text>
</comment>
<keyword evidence="9" id="KW-1185">Reference proteome</keyword>
<sequence>MPAPKTYILIINGGSSSIKFALYAIGNVPERQWHGQLDRIGQQCTSLVVNDVPGLQDTSQPLRPPGTDPINVPVSDYLGAVAFLVDWLAGLGVFETIQAVGHRVVHGMAHTEPERITPELLAELRAITPIDPDHLPGEIALIECIQSRYPGLRQIACFDTAFHRTLPRVAQLLPIPRRFDAQGIRRYGFHGLSYTYLLSELSRIAGADSANGRVILAHLGGGASLAAVLNGRSVDTTMGFTPTGGLMMGSRPGDLDPGTMAYLMHTEKLTPAQFNHLVNHESGLLGVSETNSDIRALLASRATDSRAAEAVDLFCYQIKKGIGAYAAALNGVDTLVFSGGIGEHAAGVRAQICAGLRFLGIDLDEPRNKANCAVISTKTSRVTVRIIPTNEELVIARLVSQHLTCQAARFASQQLA</sequence>
<dbReference type="InterPro" id="IPR043129">
    <property type="entry name" value="ATPase_NBD"/>
</dbReference>
<feature type="binding site" evidence="6">
    <location>
        <position position="19"/>
    </location>
    <ligand>
        <name>ATP</name>
        <dbReference type="ChEBI" id="CHEBI:30616"/>
    </ligand>
</feature>
<feature type="binding site" evidence="6">
    <location>
        <position position="103"/>
    </location>
    <ligand>
        <name>substrate</name>
    </ligand>
</feature>
<dbReference type="PANTHER" id="PTHR21060:SF15">
    <property type="entry name" value="ACETATE KINASE-RELATED"/>
    <property type="match status" value="1"/>
</dbReference>
<evidence type="ECO:0000313" key="8">
    <source>
        <dbReference type="EMBL" id="NID13468.1"/>
    </source>
</evidence>
<reference evidence="9" key="2">
    <citation type="submission" date="2023-07" db="EMBL/GenBank/DDBJ databases">
        <authorList>
            <person name="Jung D.-H."/>
        </authorList>
    </citation>
    <scope>NUCLEOTIDE SEQUENCE [LARGE SCALE GENOMIC DNA]</scope>
    <source>
        <strain evidence="9">JA-25</strain>
    </source>
</reference>
<dbReference type="EMBL" id="WAEL01000012">
    <property type="protein sequence ID" value="NID13468.1"/>
    <property type="molecule type" value="Genomic_DNA"/>
</dbReference>
<accession>A0ABX0QRT1</accession>
<keyword evidence="6" id="KW-0460">Magnesium</keyword>
<feature type="binding site" evidence="6">
    <location>
        <position position="12"/>
    </location>
    <ligand>
        <name>Mg(2+)</name>
        <dbReference type="ChEBI" id="CHEBI:18420"/>
    </ligand>
</feature>
<comment type="subcellular location">
    <subcellularLocation>
        <location evidence="6">Cytoplasm</location>
    </subcellularLocation>
</comment>
<dbReference type="EC" id="2.7.2.1" evidence="6"/>
<dbReference type="PIRSF" id="PIRSF000722">
    <property type="entry name" value="Acetate_prop_kin"/>
    <property type="match status" value="1"/>
</dbReference>
<dbReference type="NCBIfam" id="TIGR00016">
    <property type="entry name" value="ackA"/>
    <property type="match status" value="1"/>
</dbReference>
<dbReference type="SUPFAM" id="SSF53067">
    <property type="entry name" value="Actin-like ATPase domain"/>
    <property type="match status" value="2"/>
</dbReference>
<keyword evidence="5 6" id="KW-0067">ATP-binding</keyword>
<evidence type="ECO:0000256" key="3">
    <source>
        <dbReference type="ARBA" id="ARBA00022741"/>
    </source>
</evidence>
<comment type="function">
    <text evidence="6">Catalyzes the formation of acetyl phosphate from acetate and ATP. Can also catalyze the reverse reaction.</text>
</comment>
<evidence type="ECO:0000313" key="9">
    <source>
        <dbReference type="Proteomes" id="UP000606008"/>
    </source>
</evidence>
<dbReference type="InterPro" id="IPR000890">
    <property type="entry name" value="Aliphatic_acid_kin_short-chain"/>
</dbReference>
<dbReference type="PROSITE" id="PS01076">
    <property type="entry name" value="ACETATE_KINASE_2"/>
    <property type="match status" value="1"/>
</dbReference>
<dbReference type="RefSeq" id="WP_166693991.1">
    <property type="nucleotide sequence ID" value="NZ_WAEL01000012.1"/>
</dbReference>
<dbReference type="Pfam" id="PF00871">
    <property type="entry name" value="Acetate_kinase"/>
    <property type="match status" value="1"/>
</dbReference>
<feature type="active site" description="Proton donor/acceptor" evidence="6">
    <location>
        <position position="159"/>
    </location>
</feature>
<comment type="catalytic activity">
    <reaction evidence="6">
        <text>acetate + ATP = acetyl phosphate + ADP</text>
        <dbReference type="Rhea" id="RHEA:11352"/>
        <dbReference type="ChEBI" id="CHEBI:22191"/>
        <dbReference type="ChEBI" id="CHEBI:30089"/>
        <dbReference type="ChEBI" id="CHEBI:30616"/>
        <dbReference type="ChEBI" id="CHEBI:456216"/>
        <dbReference type="EC" id="2.7.2.1"/>
    </reaction>
</comment>
<evidence type="ECO:0000256" key="6">
    <source>
        <dbReference type="HAMAP-Rule" id="MF_00020"/>
    </source>
</evidence>
<organism evidence="8 9">
    <name type="scientific">Fibrivirga algicola</name>
    <dbReference type="NCBI Taxonomy" id="2950420"/>
    <lineage>
        <taxon>Bacteria</taxon>
        <taxon>Pseudomonadati</taxon>
        <taxon>Bacteroidota</taxon>
        <taxon>Cytophagia</taxon>
        <taxon>Cytophagales</taxon>
        <taxon>Spirosomataceae</taxon>
        <taxon>Fibrivirga</taxon>
    </lineage>
</organism>
<evidence type="ECO:0000256" key="5">
    <source>
        <dbReference type="ARBA" id="ARBA00022840"/>
    </source>
</evidence>
<feature type="binding site" evidence="6">
    <location>
        <begin position="218"/>
        <end position="222"/>
    </location>
    <ligand>
        <name>ATP</name>
        <dbReference type="ChEBI" id="CHEBI:30616"/>
    </ligand>
</feature>
<comment type="pathway">
    <text evidence="6">Metabolic intermediate biosynthesis; acetyl-CoA biosynthesis; acetyl-CoA from acetate: step 1/2.</text>
</comment>
<feature type="site" description="Transition state stabilizer" evidence="6">
    <location>
        <position position="190"/>
    </location>
</feature>
<dbReference type="GO" id="GO:0008776">
    <property type="term" value="F:acetate kinase activity"/>
    <property type="evidence" value="ECO:0007669"/>
    <property type="project" value="UniProtKB-EC"/>
</dbReference>
<evidence type="ECO:0000256" key="2">
    <source>
        <dbReference type="ARBA" id="ARBA00022679"/>
    </source>
</evidence>